<feature type="transmembrane region" description="Helical" evidence="1">
    <location>
        <begin position="512"/>
        <end position="533"/>
    </location>
</feature>
<protein>
    <submittedName>
        <fullName evidence="2">Uncharacterized protein</fullName>
    </submittedName>
</protein>
<feature type="transmembrane region" description="Helical" evidence="1">
    <location>
        <begin position="745"/>
        <end position="768"/>
    </location>
</feature>
<dbReference type="EMBL" id="ML736782">
    <property type="protein sequence ID" value="KAE8402946.1"/>
    <property type="molecule type" value="Genomic_DNA"/>
</dbReference>
<dbReference type="Pfam" id="PF11915">
    <property type="entry name" value="DUF3433"/>
    <property type="match status" value="2"/>
</dbReference>
<keyword evidence="1" id="KW-1133">Transmembrane helix</keyword>
<sequence>MWGKYGSKAARSVTGSGWRPRTLRPTYLLFLASVMVVMLLAIELLRQYSDIKGGLVFYDDTDDVPDHVTFAYNYIPTILGLSLMTLWSFTVYDVFRLEPYFQLSKEQIFPADVLSANYIFGPFISAPFSSARRKHWVVFGMSIINILVQLLLPSTLSALLDLDSVPTSSPATLRSWPELVAVGEQAEWISSQRNMSLYSLTRGDLGETPSRLSHFAIPPVELPSDDTLATARWKVNHTVYWADLTCSDLPVSNPPTANATVSIGETTADHSNYSTLTCALHDLRLASLPDPSQNCTFNANYSGIFDLTATPVQARRWELDTIPCAPRDVYGFLLDIEATDSGRLVGQRESPSAPVVVTPKAQFFSCDMQYYTAKAEVSMQANGSVVAIIVDKDSISALNSSDLDIAGFKTFLKSGICPTGNVCPSGNGTLTNHSLGRCDLGIGGYMPLCSTSGQYSQVPISGDEFMSKIRTDMKLRFARLLSRLFNTNAAYTPIQGVGTTDQVAVLVITSPAIASEIILLLGGVTCVFLAVFYQSRENILKSDPGSIAAMCSIVADLFNPAGVQTIAKYTDQSTARQLNRKLRAWQCYWYQEPSGRKLGFLPGEAPPRTLREKVLSNKQASRKATRPDPSLHFLSKPIFVAELLGLLAVICFMAVLFVLCSTDRRLRRLSDSASDRFSIALNIIPSLIASILRALFNSIYLHLGILEPWIHLQKGGVDARNSLLLNLSSQSPITVFFRSIRSRSFVLSLVSLCCVINTGLPAVLGALFTQSRTTAAWPTQAVELRYDRSTILNSSTIPTLFQYGPIESTLLNSISLLPWTSPDYSFVPFSVHTDKMDNTYQAVTLGIGADLNCHLVPLTHGLPKDEFNEDSSIPNLTTRDTENGERVPSIIRDNASEPYSVQLLAPNGATDNGTLTVLLTLHSSSNPDFYSKLALQCHSIPRIQNFTIGFDPSGILQYYYPIDSAFTSGQLVDNVTSNVANYHQHFLASIQDTSGKGAVDEPKLFPSDWPGSLIKMLYENGNSQLTIIDPDRLADATQQVYQWLFAAYFSLQKDMYLKPLPEPIMDNNAQIMRPTWAVARSLSSFIVALIMVSSMVIALVLVFITRYGKFKGPRVPRSLGSVLVWLTDSPILPSFYGTYDWTTAARREYLIGLDKRYIFRMATTPTGEQKWVIEEDRAEKAG</sequence>
<dbReference type="PANTHER" id="PTHR37544">
    <property type="entry name" value="SPRAY-RELATED"/>
    <property type="match status" value="1"/>
</dbReference>
<gene>
    <name evidence="2" type="ORF">BDV37DRAFT_251588</name>
</gene>
<dbReference type="GeneID" id="43667013"/>
<feature type="transmembrane region" description="Helical" evidence="1">
    <location>
        <begin position="638"/>
        <end position="659"/>
    </location>
</feature>
<name>A0A5N7D935_9EURO</name>
<feature type="transmembrane region" description="Helical" evidence="1">
    <location>
        <begin position="74"/>
        <end position="95"/>
    </location>
</feature>
<keyword evidence="3" id="KW-1185">Reference proteome</keyword>
<evidence type="ECO:0000256" key="1">
    <source>
        <dbReference type="SAM" id="Phobius"/>
    </source>
</evidence>
<evidence type="ECO:0000313" key="3">
    <source>
        <dbReference type="Proteomes" id="UP000325579"/>
    </source>
</evidence>
<dbReference type="OrthoDB" id="3248909at2759"/>
<reference evidence="2 3" key="1">
    <citation type="submission" date="2019-04" db="EMBL/GenBank/DDBJ databases">
        <authorList>
            <consortium name="DOE Joint Genome Institute"/>
            <person name="Mondo S."/>
            <person name="Kjaerbolling I."/>
            <person name="Vesth T."/>
            <person name="Frisvad J.C."/>
            <person name="Nybo J.L."/>
            <person name="Theobald S."/>
            <person name="Kildgaard S."/>
            <person name="Isbrandt T."/>
            <person name="Kuo A."/>
            <person name="Sato A."/>
            <person name="Lyhne E.K."/>
            <person name="Kogle M.E."/>
            <person name="Wiebenga A."/>
            <person name="Kun R.S."/>
            <person name="Lubbers R.J."/>
            <person name="Makela M.R."/>
            <person name="Barry K."/>
            <person name="Chovatia M."/>
            <person name="Clum A."/>
            <person name="Daum C."/>
            <person name="Haridas S."/>
            <person name="He G."/>
            <person name="LaButti K."/>
            <person name="Lipzen A."/>
            <person name="Riley R."/>
            <person name="Salamov A."/>
            <person name="Simmons B.A."/>
            <person name="Magnuson J.K."/>
            <person name="Henrissat B."/>
            <person name="Mortensen U.H."/>
            <person name="Larsen T.O."/>
            <person name="Devries R.P."/>
            <person name="Grigoriev I.V."/>
            <person name="Machida M."/>
            <person name="Baker S.E."/>
            <person name="Andersen M.R."/>
            <person name="Cantor M.N."/>
            <person name="Hua S.X."/>
        </authorList>
    </citation>
    <scope>NUCLEOTIDE SEQUENCE [LARGE SCALE GENOMIC DNA]</scope>
    <source>
        <strain evidence="2 3">CBS 119388</strain>
    </source>
</reference>
<evidence type="ECO:0000313" key="2">
    <source>
        <dbReference type="EMBL" id="KAE8402946.1"/>
    </source>
</evidence>
<feature type="transmembrane region" description="Helical" evidence="1">
    <location>
        <begin position="27"/>
        <end position="45"/>
    </location>
</feature>
<keyword evidence="1" id="KW-0472">Membrane</keyword>
<keyword evidence="1" id="KW-0812">Transmembrane</keyword>
<dbReference type="InterPro" id="IPR021840">
    <property type="entry name" value="DUF3433"/>
</dbReference>
<proteinExistence type="predicted"/>
<dbReference type="PANTHER" id="PTHR37544:SF3">
    <property type="entry name" value="SPRAY"/>
    <property type="match status" value="1"/>
</dbReference>
<dbReference type="Proteomes" id="UP000325579">
    <property type="component" value="Unassembled WGS sequence"/>
</dbReference>
<organism evidence="2 3">
    <name type="scientific">Aspergillus pseudonomiae</name>
    <dbReference type="NCBI Taxonomy" id="1506151"/>
    <lineage>
        <taxon>Eukaryota</taxon>
        <taxon>Fungi</taxon>
        <taxon>Dikarya</taxon>
        <taxon>Ascomycota</taxon>
        <taxon>Pezizomycotina</taxon>
        <taxon>Eurotiomycetes</taxon>
        <taxon>Eurotiomycetidae</taxon>
        <taxon>Eurotiales</taxon>
        <taxon>Aspergillaceae</taxon>
        <taxon>Aspergillus</taxon>
        <taxon>Aspergillus subgen. Circumdati</taxon>
    </lineage>
</organism>
<feature type="transmembrane region" description="Helical" evidence="1">
    <location>
        <begin position="136"/>
        <end position="160"/>
    </location>
</feature>
<accession>A0A5N7D935</accession>
<dbReference type="RefSeq" id="XP_031940265.1">
    <property type="nucleotide sequence ID" value="XM_032082322.1"/>
</dbReference>
<feature type="transmembrane region" description="Helical" evidence="1">
    <location>
        <begin position="1082"/>
        <end position="1104"/>
    </location>
</feature>
<dbReference type="AlphaFoldDB" id="A0A5N7D935"/>